<keyword evidence="4" id="KW-0378">Hydrolase</keyword>
<dbReference type="InterPro" id="IPR032466">
    <property type="entry name" value="Metal_Hydrolase"/>
</dbReference>
<evidence type="ECO:0000259" key="3">
    <source>
        <dbReference type="Pfam" id="PF04909"/>
    </source>
</evidence>
<dbReference type="Pfam" id="PF04909">
    <property type="entry name" value="Amidohydro_2"/>
    <property type="match status" value="1"/>
</dbReference>
<protein>
    <submittedName>
        <fullName evidence="4">Metal-dependent hydrolase</fullName>
    </submittedName>
</protein>
<sequence>MPPGGDPPPDPPPRPLSLRHLSGDGAIGEFPDMMPGGAATMSHRGVRDMRPSIIALCALFVSSATASQTPARTPVIDMHIHAYGAGGEGPPSYVCVPFPKWLPLDPGKGGTGLPTYMKEMFGDPACPNRFFSAGSDDELRTRTIAALRRNDVYAVAGGTPAYVDRWLADEPDRLIPAVGAGAPDRLPSIDELRKRHAAGRLKVLSELSFQYQGIRPDDPRIEPYWSLAEELDIPVGIHMGPGPPGITYFATPGYRAALSDPLLLEPVLVRHPKLRVFVMHAGYPFKDQMMALMAAHPQVYAEFGFLTAGYRDSDIWPYLRAFIDAGFEDRILYGTDQMVWPDLVDASLVRVRKAPGISAAVKRKFLYENAARFLRIDPAGVMK</sequence>
<accession>A0A2P7QY39</accession>
<dbReference type="InterPro" id="IPR032465">
    <property type="entry name" value="ACMSD"/>
</dbReference>
<dbReference type="EMBL" id="PXYI01000001">
    <property type="protein sequence ID" value="PSJ42865.1"/>
    <property type="molecule type" value="Genomic_DNA"/>
</dbReference>
<organism evidence="4 5">
    <name type="scientific">Allosphingosinicella deserti</name>
    <dbReference type="NCBI Taxonomy" id="2116704"/>
    <lineage>
        <taxon>Bacteria</taxon>
        <taxon>Pseudomonadati</taxon>
        <taxon>Pseudomonadota</taxon>
        <taxon>Alphaproteobacteria</taxon>
        <taxon>Sphingomonadales</taxon>
        <taxon>Sphingomonadaceae</taxon>
        <taxon>Allosphingosinicella</taxon>
    </lineage>
</organism>
<keyword evidence="1" id="KW-0456">Lyase</keyword>
<dbReference type="Gene3D" id="3.20.20.140">
    <property type="entry name" value="Metal-dependent hydrolases"/>
    <property type="match status" value="1"/>
</dbReference>
<dbReference type="GO" id="GO:0016831">
    <property type="term" value="F:carboxy-lyase activity"/>
    <property type="evidence" value="ECO:0007669"/>
    <property type="project" value="InterPro"/>
</dbReference>
<keyword evidence="5" id="KW-1185">Reference proteome</keyword>
<evidence type="ECO:0000313" key="5">
    <source>
        <dbReference type="Proteomes" id="UP000241167"/>
    </source>
</evidence>
<name>A0A2P7QY39_9SPHN</name>
<evidence type="ECO:0000313" key="4">
    <source>
        <dbReference type="EMBL" id="PSJ42865.1"/>
    </source>
</evidence>
<proteinExistence type="predicted"/>
<dbReference type="PANTHER" id="PTHR21240">
    <property type="entry name" value="2-AMINO-3-CARBOXYLMUCONATE-6-SEMIALDEHYDE DECARBOXYLASE"/>
    <property type="match status" value="1"/>
</dbReference>
<evidence type="ECO:0000256" key="2">
    <source>
        <dbReference type="SAM" id="MobiDB-lite"/>
    </source>
</evidence>
<feature type="domain" description="Amidohydrolase-related" evidence="3">
    <location>
        <begin position="76"/>
        <end position="376"/>
    </location>
</feature>
<feature type="region of interest" description="Disordered" evidence="2">
    <location>
        <begin position="21"/>
        <end position="43"/>
    </location>
</feature>
<dbReference type="Proteomes" id="UP000241167">
    <property type="component" value="Unassembled WGS sequence"/>
</dbReference>
<reference evidence="4 5" key="1">
    <citation type="submission" date="2018-03" db="EMBL/GenBank/DDBJ databases">
        <title>The draft genome of Sphingosinicella sp. GL-C-18.</title>
        <authorList>
            <person name="Liu L."/>
            <person name="Li L."/>
            <person name="Liang L."/>
            <person name="Zhang X."/>
            <person name="Wang T."/>
        </authorList>
    </citation>
    <scope>NUCLEOTIDE SEQUENCE [LARGE SCALE GENOMIC DNA]</scope>
    <source>
        <strain evidence="4 5">GL-C-18</strain>
    </source>
</reference>
<dbReference type="AlphaFoldDB" id="A0A2P7QY39"/>
<gene>
    <name evidence="4" type="ORF">C7I55_00110</name>
</gene>
<dbReference type="GO" id="GO:0016787">
    <property type="term" value="F:hydrolase activity"/>
    <property type="evidence" value="ECO:0007669"/>
    <property type="project" value="UniProtKB-KW"/>
</dbReference>
<dbReference type="InterPro" id="IPR006680">
    <property type="entry name" value="Amidohydro-rel"/>
</dbReference>
<evidence type="ECO:0000256" key="1">
    <source>
        <dbReference type="ARBA" id="ARBA00023239"/>
    </source>
</evidence>
<dbReference type="SUPFAM" id="SSF51556">
    <property type="entry name" value="Metallo-dependent hydrolases"/>
    <property type="match status" value="1"/>
</dbReference>
<comment type="caution">
    <text evidence="4">The sequence shown here is derived from an EMBL/GenBank/DDBJ whole genome shotgun (WGS) entry which is preliminary data.</text>
</comment>